<accession>A0A1X7KXT5</accession>
<keyword evidence="1" id="KW-0378">Hydrolase</keyword>
<protein>
    <submittedName>
        <fullName evidence="1">Carboxypeptidase regulatory-like domain-containing protein</fullName>
    </submittedName>
</protein>
<reference evidence="1 2" key="1">
    <citation type="submission" date="2017-04" db="EMBL/GenBank/DDBJ databases">
        <authorList>
            <person name="Afonso C.L."/>
            <person name="Miller P.J."/>
            <person name="Scott M.A."/>
            <person name="Spackman E."/>
            <person name="Goraichik I."/>
            <person name="Dimitrov K.M."/>
            <person name="Suarez D.L."/>
            <person name="Swayne D.E."/>
        </authorList>
    </citation>
    <scope>NUCLEOTIDE SEQUENCE [LARGE SCALE GENOMIC DNA]</scope>
    <source>
        <strain evidence="1 2">DSM 22418</strain>
    </source>
</reference>
<dbReference type="AlphaFoldDB" id="A0A1X7KXT5"/>
<keyword evidence="1" id="KW-0645">Protease</keyword>
<proteinExistence type="predicted"/>
<dbReference type="Proteomes" id="UP000192980">
    <property type="component" value="Unassembled WGS sequence"/>
</dbReference>
<name>A0A1X7KXT5_9SPHI</name>
<organism evidence="1 2">
    <name type="scientific">Sphingobacterium psychroaquaticum</name>
    <dbReference type="NCBI Taxonomy" id="561061"/>
    <lineage>
        <taxon>Bacteria</taxon>
        <taxon>Pseudomonadati</taxon>
        <taxon>Bacteroidota</taxon>
        <taxon>Sphingobacteriia</taxon>
        <taxon>Sphingobacteriales</taxon>
        <taxon>Sphingobacteriaceae</taxon>
        <taxon>Sphingobacterium</taxon>
    </lineage>
</organism>
<dbReference type="OrthoDB" id="9805121at2"/>
<dbReference type="Gene3D" id="2.60.40.1120">
    <property type="entry name" value="Carboxypeptidase-like, regulatory domain"/>
    <property type="match status" value="1"/>
</dbReference>
<dbReference type="Pfam" id="PF13620">
    <property type="entry name" value="CarboxypepD_reg"/>
    <property type="match status" value="1"/>
</dbReference>
<dbReference type="RefSeq" id="WP_085473986.1">
    <property type="nucleotide sequence ID" value="NZ_CP038029.1"/>
</dbReference>
<dbReference type="EMBL" id="FXAU01000007">
    <property type="protein sequence ID" value="SMG46265.1"/>
    <property type="molecule type" value="Genomic_DNA"/>
</dbReference>
<gene>
    <name evidence="1" type="ORF">SAMN05660862_3283</name>
</gene>
<sequence>MKKLVSLIAFCFCSVLLFAQGNVDVKGKVTDENGKAIANVEVVVKNTTQTVKTNDQGEYTVSLPEGKYVFKFTRLSYGTKTVLAQVVSNTELDVALEKIHNSKTSRR</sequence>
<evidence type="ECO:0000313" key="1">
    <source>
        <dbReference type="EMBL" id="SMG46265.1"/>
    </source>
</evidence>
<keyword evidence="1" id="KW-0121">Carboxypeptidase</keyword>
<dbReference type="GO" id="GO:0004180">
    <property type="term" value="F:carboxypeptidase activity"/>
    <property type="evidence" value="ECO:0007669"/>
    <property type="project" value="UniProtKB-KW"/>
</dbReference>
<dbReference type="STRING" id="561061.SAMN05660862_3283"/>
<keyword evidence="2" id="KW-1185">Reference proteome</keyword>
<dbReference type="SUPFAM" id="SSF49464">
    <property type="entry name" value="Carboxypeptidase regulatory domain-like"/>
    <property type="match status" value="1"/>
</dbReference>
<evidence type="ECO:0000313" key="2">
    <source>
        <dbReference type="Proteomes" id="UP000192980"/>
    </source>
</evidence>
<dbReference type="InterPro" id="IPR008969">
    <property type="entry name" value="CarboxyPept-like_regulatory"/>
</dbReference>